<dbReference type="Proteomes" id="UP001596116">
    <property type="component" value="Unassembled WGS sequence"/>
</dbReference>
<dbReference type="PANTHER" id="PTHR34069">
    <property type="entry name" value="3-OXOACYL-[ACYL-CARRIER-PROTEIN] SYNTHASE 3"/>
    <property type="match status" value="1"/>
</dbReference>
<reference evidence="5 6" key="1">
    <citation type="submission" date="2024-09" db="EMBL/GenBank/DDBJ databases">
        <authorList>
            <person name="Zhang Z.-H."/>
        </authorList>
    </citation>
    <scope>NUCLEOTIDE SEQUENCE [LARGE SCALE GENOMIC DNA]</scope>
    <source>
        <strain evidence="5 6">HHTR114</strain>
    </source>
</reference>
<sequence length="497" mass="53636">MAKGDEITGITAFGIYIPSMRLQRKAMANEVGWINPALNGYRRGVRAICDFDEDVITIGVEAVRDCGAIAGLEKVAAIVTASTTFPFADRLNASVIASAAGLCDSIQAVDIANTQRAGVSAFRVAERMCVADGASNDVLCVAAERRRGRPGSVVEMTSGDAAAAFVLGSENVIARVVAHRVSTIDFVDHFRRADAAYEYGWEERWIRDEGYRKIALPVLIGALEAAGVAAGDIDHFIFPSAIRGAAAGLAKAIDIRDDAVCDDLQDVIGEAGAAHPLLMLADTLCTARAGEKILLAGFGQGCEVIVLETMPAIESIGDRPGVRAIAENGQQVDMPFIRYLTFNGQLEADFGPRAETDRKTALSAAYRHAKEVARLIAGKCEKCETVQFPKAKICVNPNCRHEGEQADHALANEPAVVKTVTTDWLGFSRNPPNRYGMVEFASGARMIMNFTSAPDELPVGSEVSMVYRIQDFDQYRKFHRYSWKAKAADAPRNGDKK</sequence>
<dbReference type="SUPFAM" id="SSF50249">
    <property type="entry name" value="Nucleic acid-binding proteins"/>
    <property type="match status" value="1"/>
</dbReference>
<keyword evidence="2" id="KW-0012">Acyltransferase</keyword>
<dbReference type="InterPro" id="IPR022002">
    <property type="entry name" value="ChsH2_Znr"/>
</dbReference>
<comment type="caution">
    <text evidence="5">The sequence shown here is derived from an EMBL/GenBank/DDBJ whole genome shotgun (WGS) entry which is preliminary data.</text>
</comment>
<feature type="domain" description="ChsH2 rubredoxin-like zinc ribbon" evidence="4">
    <location>
        <begin position="371"/>
        <end position="400"/>
    </location>
</feature>
<proteinExistence type="predicted"/>
<dbReference type="RefSeq" id="WP_379879253.1">
    <property type="nucleotide sequence ID" value="NZ_JBHPON010000001.1"/>
</dbReference>
<name>A0ABW1KTJ5_9PROT</name>
<dbReference type="InterPro" id="IPR016039">
    <property type="entry name" value="Thiolase-like"/>
</dbReference>
<dbReference type="InterPro" id="IPR013747">
    <property type="entry name" value="ACP_syn_III_C"/>
</dbReference>
<dbReference type="Gene3D" id="3.40.47.10">
    <property type="match status" value="2"/>
</dbReference>
<keyword evidence="6" id="KW-1185">Reference proteome</keyword>
<feature type="domain" description="Beta-ketoacyl-[acyl-carrier-protein] synthase III C-terminal" evidence="3">
    <location>
        <begin position="223"/>
        <end position="303"/>
    </location>
</feature>
<dbReference type="PANTHER" id="PTHR34069:SF2">
    <property type="entry name" value="BETA-KETOACYL-[ACYL-CARRIER-PROTEIN] SYNTHASE III"/>
    <property type="match status" value="1"/>
</dbReference>
<keyword evidence="1" id="KW-0808">Transferase</keyword>
<accession>A0ABW1KTJ5</accession>
<dbReference type="CDD" id="cd00827">
    <property type="entry name" value="init_cond_enzymes"/>
    <property type="match status" value="1"/>
</dbReference>
<evidence type="ECO:0000259" key="3">
    <source>
        <dbReference type="Pfam" id="PF08541"/>
    </source>
</evidence>
<protein>
    <submittedName>
        <fullName evidence="5">3-oxoacyl-[acyl-carrier-protein] synthase III C-terminal domain-containing protein</fullName>
    </submittedName>
</protein>
<dbReference type="InterPro" id="IPR012340">
    <property type="entry name" value="NA-bd_OB-fold"/>
</dbReference>
<evidence type="ECO:0000256" key="2">
    <source>
        <dbReference type="ARBA" id="ARBA00023315"/>
    </source>
</evidence>
<organism evidence="5 6">
    <name type="scientific">Hyphococcus aureus</name>
    <dbReference type="NCBI Taxonomy" id="2666033"/>
    <lineage>
        <taxon>Bacteria</taxon>
        <taxon>Pseudomonadati</taxon>
        <taxon>Pseudomonadota</taxon>
        <taxon>Alphaproteobacteria</taxon>
        <taxon>Parvularculales</taxon>
        <taxon>Parvularculaceae</taxon>
        <taxon>Hyphococcus</taxon>
    </lineage>
</organism>
<dbReference type="EMBL" id="JBHPON010000001">
    <property type="protein sequence ID" value="MFC6035425.1"/>
    <property type="molecule type" value="Genomic_DNA"/>
</dbReference>
<dbReference type="SUPFAM" id="SSF53901">
    <property type="entry name" value="Thiolase-like"/>
    <property type="match status" value="2"/>
</dbReference>
<evidence type="ECO:0000313" key="5">
    <source>
        <dbReference type="EMBL" id="MFC6035425.1"/>
    </source>
</evidence>
<dbReference type="Pfam" id="PF12172">
    <property type="entry name" value="zf-ChsH2"/>
    <property type="match status" value="1"/>
</dbReference>
<evidence type="ECO:0000313" key="6">
    <source>
        <dbReference type="Proteomes" id="UP001596116"/>
    </source>
</evidence>
<evidence type="ECO:0000256" key="1">
    <source>
        <dbReference type="ARBA" id="ARBA00022679"/>
    </source>
</evidence>
<dbReference type="Pfam" id="PF08541">
    <property type="entry name" value="ACP_syn_III_C"/>
    <property type="match status" value="1"/>
</dbReference>
<evidence type="ECO:0000259" key="4">
    <source>
        <dbReference type="Pfam" id="PF12172"/>
    </source>
</evidence>
<gene>
    <name evidence="5" type="ORF">ACFMB1_07715</name>
</gene>